<dbReference type="PANTHER" id="PTHR24421:SF10">
    <property type="entry name" value="NITRATE_NITRITE SENSOR PROTEIN NARQ"/>
    <property type="match status" value="1"/>
</dbReference>
<evidence type="ECO:0000256" key="1">
    <source>
        <dbReference type="ARBA" id="ARBA00000085"/>
    </source>
</evidence>
<dbReference type="Pfam" id="PF07494">
    <property type="entry name" value="Reg_prop"/>
    <property type="match status" value="2"/>
</dbReference>
<accession>A0ABS9BIU9</accession>
<dbReference type="Pfam" id="PF07495">
    <property type="entry name" value="Y_Y_Y"/>
    <property type="match status" value="1"/>
</dbReference>
<dbReference type="InterPro" id="IPR029016">
    <property type="entry name" value="GAF-like_dom_sf"/>
</dbReference>
<dbReference type="SUPFAM" id="SSF55781">
    <property type="entry name" value="GAF domain-like"/>
    <property type="match status" value="1"/>
</dbReference>
<dbReference type="Gene3D" id="2.60.40.10">
    <property type="entry name" value="Immunoglobulins"/>
    <property type="match status" value="1"/>
</dbReference>
<dbReference type="InterPro" id="IPR011110">
    <property type="entry name" value="Reg_prop"/>
</dbReference>
<keyword evidence="3" id="KW-0597">Phosphoprotein</keyword>
<dbReference type="InterPro" id="IPR003594">
    <property type="entry name" value="HATPase_dom"/>
</dbReference>
<evidence type="ECO:0000259" key="9">
    <source>
        <dbReference type="PROSITE" id="PS50109"/>
    </source>
</evidence>
<keyword evidence="4" id="KW-0808">Transferase</keyword>
<dbReference type="EC" id="2.7.13.3" evidence="2"/>
<dbReference type="Proteomes" id="UP001200145">
    <property type="component" value="Unassembled WGS sequence"/>
</dbReference>
<dbReference type="SUPFAM" id="SSF63829">
    <property type="entry name" value="Calcium-dependent phosphotriesterase"/>
    <property type="match status" value="2"/>
</dbReference>
<dbReference type="InterPro" id="IPR003018">
    <property type="entry name" value="GAF"/>
</dbReference>
<dbReference type="InterPro" id="IPR013783">
    <property type="entry name" value="Ig-like_fold"/>
</dbReference>
<dbReference type="PANTHER" id="PTHR24421">
    <property type="entry name" value="NITRATE/NITRITE SENSOR PROTEIN NARX-RELATED"/>
    <property type="match status" value="1"/>
</dbReference>
<dbReference type="Gene3D" id="1.20.5.1930">
    <property type="match status" value="1"/>
</dbReference>
<dbReference type="Gene3D" id="3.30.450.40">
    <property type="match status" value="1"/>
</dbReference>
<reference evidence="10 11" key="1">
    <citation type="submission" date="2022-01" db="EMBL/GenBank/DDBJ databases">
        <title>Flavihumibacter sp. nov., isolated from sediment of a river.</title>
        <authorList>
            <person name="Liu H."/>
        </authorList>
    </citation>
    <scope>NUCLEOTIDE SEQUENCE [LARGE SCALE GENOMIC DNA]</scope>
    <source>
        <strain evidence="10 11">RY-1</strain>
    </source>
</reference>
<gene>
    <name evidence="10" type="ORF">L0U88_12860</name>
</gene>
<evidence type="ECO:0000256" key="2">
    <source>
        <dbReference type="ARBA" id="ARBA00012438"/>
    </source>
</evidence>
<keyword evidence="8" id="KW-0902">Two-component regulatory system</keyword>
<evidence type="ECO:0000256" key="7">
    <source>
        <dbReference type="ARBA" id="ARBA00022840"/>
    </source>
</evidence>
<dbReference type="Gene3D" id="3.30.565.10">
    <property type="entry name" value="Histidine kinase-like ATPase, C-terminal domain"/>
    <property type="match status" value="1"/>
</dbReference>
<dbReference type="PROSITE" id="PS50109">
    <property type="entry name" value="HIS_KIN"/>
    <property type="match status" value="1"/>
</dbReference>
<keyword evidence="11" id="KW-1185">Reference proteome</keyword>
<organism evidence="10 11">
    <name type="scientific">Flavihumibacter fluminis</name>
    <dbReference type="NCBI Taxonomy" id="2909236"/>
    <lineage>
        <taxon>Bacteria</taxon>
        <taxon>Pseudomonadati</taxon>
        <taxon>Bacteroidota</taxon>
        <taxon>Chitinophagia</taxon>
        <taxon>Chitinophagales</taxon>
        <taxon>Chitinophagaceae</taxon>
        <taxon>Flavihumibacter</taxon>
    </lineage>
</organism>
<keyword evidence="6" id="KW-0418">Kinase</keyword>
<dbReference type="SUPFAM" id="SSF55874">
    <property type="entry name" value="ATPase domain of HSP90 chaperone/DNA topoisomerase II/histidine kinase"/>
    <property type="match status" value="1"/>
</dbReference>
<protein>
    <recommendedName>
        <fullName evidence="2">histidine kinase</fullName>
        <ecNumber evidence="2">2.7.13.3</ecNumber>
    </recommendedName>
</protein>
<dbReference type="Pfam" id="PF13185">
    <property type="entry name" value="GAF_2"/>
    <property type="match status" value="1"/>
</dbReference>
<dbReference type="SMART" id="SM00065">
    <property type="entry name" value="GAF"/>
    <property type="match status" value="1"/>
</dbReference>
<evidence type="ECO:0000256" key="8">
    <source>
        <dbReference type="ARBA" id="ARBA00023012"/>
    </source>
</evidence>
<dbReference type="InterPro" id="IPR036890">
    <property type="entry name" value="HATPase_C_sf"/>
</dbReference>
<name>A0ABS9BIU9_9BACT</name>
<comment type="catalytic activity">
    <reaction evidence="1">
        <text>ATP + protein L-histidine = ADP + protein N-phospho-L-histidine.</text>
        <dbReference type="EC" id="2.7.13.3"/>
    </reaction>
</comment>
<sequence>MQKLLSGLLFLLFTCIYSTGWSQLYLNAKLLTTANGLSDNRITAIYKDASGYIWIGTKNGLNKYNGQSFTIYKPSRENSISNEIINCITGDKEGNIWVGTMNGLNRLDAVTHTWTNWVPDSLGNNENTLHNFLIWDLKWDESGVLWIACDIKEFTSYNPSTRKFEYYDWPGFVKTISGTKTKEGYHAIQSFVQKNREEFWLASNKGLVHLNTSTRKFTFVGGNYYADIIDIQYDSASQQVWVSLEGGQVFRYKESSGSYEELFPEKEPYPSSYLPNKQEKEIWIASEQGLLKAAINTNTLKLHRNIPSLSFSLPPGGVITTYIDSTGIGWIGTPNGLFMQDLKFTSSSFLPLIATPDREGTNRMGGVFFDEGSDTYYVCSYDPAGLFVLSRNTGVIQLISKDNKGNELSPCYGIKKLKDQLWLITRDRLYRINKNDHSLQHFPTPVDGEFPIYRDLELDNEGVIWITSFNKGVLLFDTKGSQFSRLTATGAERINTAGTSLAYDSIQGKMWIGTYGNYLVEYSYKNKTLQPYYEKNGLVHYANMNLVHDLEIDSQGQLWVATNAGGIYRHNPDSGFEQAFSPFDMRNGLKHNQFIAIAKGEDSILWLLSETGLSYINIHHPDVEHLVQNIQSISTFGSDPRYPHGVFYNGNNKEVGIAVAGGLLLYHPQAGGETKRFPLIVRKDKTNIHSFSFDGLYYGMQPLHFEYQLTGLSEVWNTVASKHIAFQNLSHGSYSFRIRAKDSDGNIITTSSPINFSISAPLWKQPWFLFTLLLAGIGVLFLIIEPLRQKVKDAKILNQFATSLYGKTSIDDIFWDVALNCVRLLGFEDCVIYQYDPERKVMVQRAAAGPKSPHVAREIINHLEIPLGKGIVGTVAQTGKAERIGNTARDSRYVVDDQRRNSEITIPIWVDGQLFGIIDSEHSKRNFFKARHSRLLKNIAQICAERISKYITEERLRSKISRDLHDEMGSTLTSINILSKVAMSRDEERAEVVEYLQKIKDYSGNMMESMSDIIWAINPANDSLDQVLIKMKEFAAEMLEPVGINYYFDTRDFSRQAALNLEERKDLYLVFKEAINNIVKYSKASEVNIVLRFDKEELSLTITDNGQGFDSAHIGSGNGINNMKTRAKAMGAEFRLESIPGTGTSIFLKKTIT</sequence>
<dbReference type="InterPro" id="IPR015943">
    <property type="entry name" value="WD40/YVTN_repeat-like_dom_sf"/>
</dbReference>
<keyword evidence="7" id="KW-0067">ATP-binding</keyword>
<dbReference type="Pfam" id="PF02518">
    <property type="entry name" value="HATPase_c"/>
    <property type="match status" value="1"/>
</dbReference>
<evidence type="ECO:0000256" key="6">
    <source>
        <dbReference type="ARBA" id="ARBA00022777"/>
    </source>
</evidence>
<feature type="domain" description="Histidine kinase" evidence="9">
    <location>
        <begin position="963"/>
        <end position="1153"/>
    </location>
</feature>
<dbReference type="InterPro" id="IPR005467">
    <property type="entry name" value="His_kinase_dom"/>
</dbReference>
<dbReference type="CDD" id="cd16917">
    <property type="entry name" value="HATPase_UhpB-NarQ-NarX-like"/>
    <property type="match status" value="1"/>
</dbReference>
<keyword evidence="5" id="KW-0547">Nucleotide-binding</keyword>
<dbReference type="SMART" id="SM00387">
    <property type="entry name" value="HATPase_c"/>
    <property type="match status" value="1"/>
</dbReference>
<dbReference type="InterPro" id="IPR011123">
    <property type="entry name" value="Y_Y_Y"/>
</dbReference>
<evidence type="ECO:0000256" key="3">
    <source>
        <dbReference type="ARBA" id="ARBA00022553"/>
    </source>
</evidence>
<evidence type="ECO:0000256" key="4">
    <source>
        <dbReference type="ARBA" id="ARBA00022679"/>
    </source>
</evidence>
<evidence type="ECO:0000256" key="5">
    <source>
        <dbReference type="ARBA" id="ARBA00022741"/>
    </source>
</evidence>
<comment type="caution">
    <text evidence="10">The sequence shown here is derived from an EMBL/GenBank/DDBJ whole genome shotgun (WGS) entry which is preliminary data.</text>
</comment>
<dbReference type="Pfam" id="PF07730">
    <property type="entry name" value="HisKA_3"/>
    <property type="match status" value="1"/>
</dbReference>
<dbReference type="InterPro" id="IPR050482">
    <property type="entry name" value="Sensor_HK_TwoCompSys"/>
</dbReference>
<evidence type="ECO:0000313" key="10">
    <source>
        <dbReference type="EMBL" id="MCF1715520.1"/>
    </source>
</evidence>
<proteinExistence type="predicted"/>
<dbReference type="InterPro" id="IPR011712">
    <property type="entry name" value="Sig_transdc_His_kin_sub3_dim/P"/>
</dbReference>
<dbReference type="Gene3D" id="2.130.10.10">
    <property type="entry name" value="YVTN repeat-like/Quinoprotein amine dehydrogenase"/>
    <property type="match status" value="4"/>
</dbReference>
<dbReference type="EMBL" id="JAKEVY010000003">
    <property type="protein sequence ID" value="MCF1715520.1"/>
    <property type="molecule type" value="Genomic_DNA"/>
</dbReference>
<dbReference type="RefSeq" id="WP_234866473.1">
    <property type="nucleotide sequence ID" value="NZ_JAKEVY010000003.1"/>
</dbReference>
<evidence type="ECO:0000313" key="11">
    <source>
        <dbReference type="Proteomes" id="UP001200145"/>
    </source>
</evidence>